<dbReference type="EnsemblMetazoa" id="XM_038202828.1">
    <property type="protein sequence ID" value="XP_038058756.1"/>
    <property type="gene ID" value="LOC119730039"/>
</dbReference>
<comment type="subcellular location">
    <subcellularLocation>
        <location evidence="1">Cell membrane</location>
        <topology evidence="1">Multi-pass membrane protein</topology>
    </subcellularLocation>
</comment>
<evidence type="ECO:0000256" key="7">
    <source>
        <dbReference type="ARBA" id="ARBA00023170"/>
    </source>
</evidence>
<dbReference type="PRINTS" id="PR00237">
    <property type="entry name" value="GPCRRHODOPSN"/>
</dbReference>
<keyword evidence="6 10" id="KW-0472">Membrane</keyword>
<dbReference type="InterPro" id="IPR000276">
    <property type="entry name" value="GPCR_Rhodpsn"/>
</dbReference>
<comment type="similarity">
    <text evidence="9">Belongs to the G-protein coupled receptor 1 family.</text>
</comment>
<dbReference type="Gene3D" id="1.20.1070.10">
    <property type="entry name" value="Rhodopsin 7-helix transmembrane proteins"/>
    <property type="match status" value="1"/>
</dbReference>
<keyword evidence="4 10" id="KW-1133">Transmembrane helix</keyword>
<evidence type="ECO:0000256" key="5">
    <source>
        <dbReference type="ARBA" id="ARBA00023040"/>
    </source>
</evidence>
<evidence type="ECO:0000256" key="10">
    <source>
        <dbReference type="SAM" id="Phobius"/>
    </source>
</evidence>
<dbReference type="InterPro" id="IPR017452">
    <property type="entry name" value="GPCR_Rhodpsn_7TM"/>
</dbReference>
<feature type="transmembrane region" description="Helical" evidence="10">
    <location>
        <begin position="32"/>
        <end position="57"/>
    </location>
</feature>
<sequence>MFEMANISTVFPILNGSVEPTSPSEYHYKARVVLAVFWILFTVFGFTGSSLVIWSVVLSKKLRTVTNAFVVNLSVADFWTAMSYPWMAVAGLGVHQWPLESEIPCRIAALQFNTGFGASLYILAAIAVNRWVVVTQSIDTYRWLYTPKKLAAMIAATWIIPCLLVSLPPAFQAGKLGFDERTHTCSDVSNATYNLVMTLGLYPIPMVIIISSYTALYVHIRRHFKQQKRRHAPMGKSSTIVDVELTSDKSFSADPTGASSGPTIDSMSAKSLKAIKRQQMAITKNLFLICLAFTVLVSPYFMSLAAPGSAGFTVYAAIIATVNSCVSPIIYTVNHPHFKVIFPLMLTCRYAEIPEPSDFLKYFLSRKK</sequence>
<dbReference type="OMA" id="CVSPIIY"/>
<keyword evidence="5 9" id="KW-0297">G-protein coupled receptor</keyword>
<evidence type="ECO:0000256" key="9">
    <source>
        <dbReference type="RuleBase" id="RU000688"/>
    </source>
</evidence>
<dbReference type="CDD" id="cd00637">
    <property type="entry name" value="7tm_classA_rhodopsin-like"/>
    <property type="match status" value="1"/>
</dbReference>
<dbReference type="GO" id="GO:0005886">
    <property type="term" value="C:plasma membrane"/>
    <property type="evidence" value="ECO:0007669"/>
    <property type="project" value="UniProtKB-SubCell"/>
</dbReference>
<feature type="transmembrane region" description="Helical" evidence="10">
    <location>
        <begin position="69"/>
        <end position="87"/>
    </location>
</feature>
<evidence type="ECO:0000256" key="1">
    <source>
        <dbReference type="ARBA" id="ARBA00004651"/>
    </source>
</evidence>
<dbReference type="OrthoDB" id="2105199at2759"/>
<evidence type="ECO:0000256" key="6">
    <source>
        <dbReference type="ARBA" id="ARBA00023136"/>
    </source>
</evidence>
<dbReference type="RefSeq" id="XP_038058756.1">
    <property type="nucleotide sequence ID" value="XM_038202828.1"/>
</dbReference>
<feature type="transmembrane region" description="Helical" evidence="10">
    <location>
        <begin position="150"/>
        <end position="171"/>
    </location>
</feature>
<dbReference type="PANTHER" id="PTHR24228:SF72">
    <property type="entry name" value="G-PROTEIN COUPLED RECEPTORS FAMILY 1 PROFILE DOMAIN-CONTAINING PROTEIN"/>
    <property type="match status" value="1"/>
</dbReference>
<dbReference type="AlphaFoldDB" id="A0A914A5S2"/>
<dbReference type="SUPFAM" id="SSF81321">
    <property type="entry name" value="Family A G protein-coupled receptor-like"/>
    <property type="match status" value="1"/>
</dbReference>
<keyword evidence="8 9" id="KW-0807">Transducer</keyword>
<accession>A0A914A5S2</accession>
<feature type="transmembrane region" description="Helical" evidence="10">
    <location>
        <begin position="199"/>
        <end position="220"/>
    </location>
</feature>
<evidence type="ECO:0000256" key="2">
    <source>
        <dbReference type="ARBA" id="ARBA00022475"/>
    </source>
</evidence>
<evidence type="ECO:0000256" key="4">
    <source>
        <dbReference type="ARBA" id="ARBA00022989"/>
    </source>
</evidence>
<evidence type="ECO:0000313" key="12">
    <source>
        <dbReference type="EnsemblMetazoa" id="XP_038058756.1"/>
    </source>
</evidence>
<proteinExistence type="inferred from homology"/>
<feature type="domain" description="G-protein coupled receptors family 1 profile" evidence="11">
    <location>
        <begin position="48"/>
        <end position="331"/>
    </location>
</feature>
<dbReference type="PROSITE" id="PS00237">
    <property type="entry name" value="G_PROTEIN_RECEP_F1_1"/>
    <property type="match status" value="1"/>
</dbReference>
<dbReference type="GeneID" id="119730039"/>
<dbReference type="Proteomes" id="UP000887568">
    <property type="component" value="Unplaced"/>
</dbReference>
<feature type="transmembrane region" description="Helical" evidence="10">
    <location>
        <begin position="312"/>
        <end position="333"/>
    </location>
</feature>
<feature type="transmembrane region" description="Helical" evidence="10">
    <location>
        <begin position="286"/>
        <end position="306"/>
    </location>
</feature>
<dbReference type="PROSITE" id="PS50262">
    <property type="entry name" value="G_PROTEIN_RECEP_F1_2"/>
    <property type="match status" value="1"/>
</dbReference>
<protein>
    <recommendedName>
        <fullName evidence="11">G-protein coupled receptors family 1 profile domain-containing protein</fullName>
    </recommendedName>
</protein>
<evidence type="ECO:0000259" key="11">
    <source>
        <dbReference type="PROSITE" id="PS50262"/>
    </source>
</evidence>
<dbReference type="GO" id="GO:0004930">
    <property type="term" value="F:G protein-coupled receptor activity"/>
    <property type="evidence" value="ECO:0007669"/>
    <property type="project" value="UniProtKB-KW"/>
</dbReference>
<evidence type="ECO:0000256" key="8">
    <source>
        <dbReference type="ARBA" id="ARBA00023224"/>
    </source>
</evidence>
<evidence type="ECO:0000256" key="3">
    <source>
        <dbReference type="ARBA" id="ARBA00022692"/>
    </source>
</evidence>
<keyword evidence="2" id="KW-1003">Cell membrane</keyword>
<keyword evidence="7 9" id="KW-0675">Receptor</keyword>
<organism evidence="12 13">
    <name type="scientific">Patiria miniata</name>
    <name type="common">Bat star</name>
    <name type="synonym">Asterina miniata</name>
    <dbReference type="NCBI Taxonomy" id="46514"/>
    <lineage>
        <taxon>Eukaryota</taxon>
        <taxon>Metazoa</taxon>
        <taxon>Echinodermata</taxon>
        <taxon>Eleutherozoa</taxon>
        <taxon>Asterozoa</taxon>
        <taxon>Asteroidea</taxon>
        <taxon>Valvatacea</taxon>
        <taxon>Valvatida</taxon>
        <taxon>Asterinidae</taxon>
        <taxon>Patiria</taxon>
    </lineage>
</organism>
<dbReference type="Pfam" id="PF00001">
    <property type="entry name" value="7tm_1"/>
    <property type="match status" value="1"/>
</dbReference>
<evidence type="ECO:0000313" key="13">
    <source>
        <dbReference type="Proteomes" id="UP000887568"/>
    </source>
</evidence>
<feature type="transmembrane region" description="Helical" evidence="10">
    <location>
        <begin position="107"/>
        <end position="129"/>
    </location>
</feature>
<keyword evidence="13" id="KW-1185">Reference proteome</keyword>
<name>A0A914A5S2_PATMI</name>
<keyword evidence="3 9" id="KW-0812">Transmembrane</keyword>
<reference evidence="12" key="1">
    <citation type="submission" date="2022-11" db="UniProtKB">
        <authorList>
            <consortium name="EnsemblMetazoa"/>
        </authorList>
    </citation>
    <scope>IDENTIFICATION</scope>
</reference>
<dbReference type="PANTHER" id="PTHR24228">
    <property type="entry name" value="B2 BRADYKININ RECEPTOR/ANGIOTENSIN II RECEPTOR"/>
    <property type="match status" value="1"/>
</dbReference>